<dbReference type="RefSeq" id="WP_188255177.1">
    <property type="nucleotide sequence ID" value="NZ_JABVCF010000006.1"/>
</dbReference>
<accession>A0A942DYT1</accession>
<dbReference type="Pfam" id="PF00494">
    <property type="entry name" value="SQS_PSY"/>
    <property type="match status" value="1"/>
</dbReference>
<dbReference type="GO" id="GO:0016765">
    <property type="term" value="F:transferase activity, transferring alkyl or aryl (other than methyl) groups"/>
    <property type="evidence" value="ECO:0007669"/>
    <property type="project" value="UniProtKB-ARBA"/>
</dbReference>
<comment type="caution">
    <text evidence="1">The sequence shown here is derived from an EMBL/GenBank/DDBJ whole genome shotgun (WGS) entry which is preliminary data.</text>
</comment>
<sequence>MAGTGNPIAEAVRAADHDRYLSALYAPPERREALLALYAFNVEIAGVRDRIREPLAGEMRLQWWRDTIANRQPGTATGHPIADALNRAIDHYQLPDAAFENYLEARIFDLYDDPMPSRTDLEGYCGETDGLMLQLSAMILDREAAPSVADLAGHAGCALGIAGILRKLPLSRSRGQSFIPHDVLEAAGATPEAFQGETVVAAAGRVVEAMVALASEHLEACRPALHALPRSLRPAFLPIATVPAWLKAASGKGARLLREPAEVPAWKRQLAIFRAAATGW</sequence>
<proteinExistence type="predicted"/>
<dbReference type="InterPro" id="IPR002060">
    <property type="entry name" value="Squ/phyt_synthse"/>
</dbReference>
<name>A0A942DYT1_9HYPH</name>
<dbReference type="Gene3D" id="1.10.600.10">
    <property type="entry name" value="Farnesyl Diphosphate Synthase"/>
    <property type="match status" value="1"/>
</dbReference>
<keyword evidence="2" id="KW-1185">Reference proteome</keyword>
<dbReference type="EMBL" id="JAGWCR010000006">
    <property type="protein sequence ID" value="MBS3649627.1"/>
    <property type="molecule type" value="Genomic_DNA"/>
</dbReference>
<evidence type="ECO:0000313" key="2">
    <source>
        <dbReference type="Proteomes" id="UP000680348"/>
    </source>
</evidence>
<dbReference type="AlphaFoldDB" id="A0A942DYT1"/>
<gene>
    <name evidence="1" type="ORF">KEU06_13515</name>
</gene>
<dbReference type="InterPro" id="IPR008949">
    <property type="entry name" value="Isoprenoid_synthase_dom_sf"/>
</dbReference>
<evidence type="ECO:0000313" key="1">
    <source>
        <dbReference type="EMBL" id="MBS3649627.1"/>
    </source>
</evidence>
<dbReference type="SUPFAM" id="SSF48576">
    <property type="entry name" value="Terpenoid synthases"/>
    <property type="match status" value="1"/>
</dbReference>
<reference evidence="1" key="1">
    <citation type="submission" date="2021-04" db="EMBL/GenBank/DDBJ databases">
        <title>Pseudaminobacter soli sp. nov., isolated from paddy soil contaminated by heavy metals.</title>
        <authorList>
            <person name="Zhang K."/>
        </authorList>
    </citation>
    <scope>NUCLEOTIDE SEQUENCE</scope>
    <source>
        <strain evidence="1">19-2017</strain>
    </source>
</reference>
<protein>
    <submittedName>
        <fullName evidence="1">Phytoene/squalene synthase family protein</fullName>
    </submittedName>
</protein>
<organism evidence="1 2">
    <name type="scientific">Pseudaminobacter soli</name>
    <name type="common">ex Zhang et al. 2022</name>
    <dbReference type="NCBI Taxonomy" id="2831468"/>
    <lineage>
        <taxon>Bacteria</taxon>
        <taxon>Pseudomonadati</taxon>
        <taxon>Pseudomonadota</taxon>
        <taxon>Alphaproteobacteria</taxon>
        <taxon>Hyphomicrobiales</taxon>
        <taxon>Phyllobacteriaceae</taxon>
        <taxon>Pseudaminobacter</taxon>
    </lineage>
</organism>
<dbReference type="Proteomes" id="UP000680348">
    <property type="component" value="Unassembled WGS sequence"/>
</dbReference>
<dbReference type="PANTHER" id="PTHR31480">
    <property type="entry name" value="BIFUNCTIONAL LYCOPENE CYCLASE/PHYTOENE SYNTHASE"/>
    <property type="match status" value="1"/>
</dbReference>